<dbReference type="PANTHER" id="PTHR45786:SF66">
    <property type="entry name" value="HOOK MOTIF PROTEIN, PUTATIVE-RELATED"/>
    <property type="match status" value="1"/>
</dbReference>
<dbReference type="EMBL" id="JAMSHJ010000004">
    <property type="protein sequence ID" value="KAI5418970.1"/>
    <property type="molecule type" value="Genomic_DNA"/>
</dbReference>
<dbReference type="AlphaFoldDB" id="A0A9D5AUF8"/>
<dbReference type="Proteomes" id="UP001058974">
    <property type="component" value="Chromosome 4"/>
</dbReference>
<organism evidence="2 3">
    <name type="scientific">Pisum sativum</name>
    <name type="common">Garden pea</name>
    <name type="synonym">Lathyrus oleraceus</name>
    <dbReference type="NCBI Taxonomy" id="3888"/>
    <lineage>
        <taxon>Eukaryota</taxon>
        <taxon>Viridiplantae</taxon>
        <taxon>Streptophyta</taxon>
        <taxon>Embryophyta</taxon>
        <taxon>Tracheophyta</taxon>
        <taxon>Spermatophyta</taxon>
        <taxon>Magnoliopsida</taxon>
        <taxon>eudicotyledons</taxon>
        <taxon>Gunneridae</taxon>
        <taxon>Pentapetalae</taxon>
        <taxon>rosids</taxon>
        <taxon>fabids</taxon>
        <taxon>Fabales</taxon>
        <taxon>Fabaceae</taxon>
        <taxon>Papilionoideae</taxon>
        <taxon>50 kb inversion clade</taxon>
        <taxon>NPAAA clade</taxon>
        <taxon>Hologalegina</taxon>
        <taxon>IRL clade</taxon>
        <taxon>Fabeae</taxon>
        <taxon>Lathyrus</taxon>
    </lineage>
</organism>
<sequence length="154" mass="17456">MDFTSPGMKIDNGFQRGGGPPNIRIYGQSCQRIGSMLSFPGNSPKFSHLYIYDTGNKIQNMIQGLGLISERSIDDKIYKQPIVSKVAALIVGDVDTGSKRDILLERQSGRLKIISKFHPSYLAYQYPLLFPYDEDGFRLGVLHRETNKKRKQKE</sequence>
<evidence type="ECO:0000313" key="2">
    <source>
        <dbReference type="EMBL" id="KAI5418970.1"/>
    </source>
</evidence>
<evidence type="ECO:0000313" key="3">
    <source>
        <dbReference type="Proteomes" id="UP001058974"/>
    </source>
</evidence>
<keyword evidence="3" id="KW-1185">Reference proteome</keyword>
<reference evidence="2 3" key="1">
    <citation type="journal article" date="2022" name="Nat. Genet.">
        <title>Improved pea reference genome and pan-genome highlight genomic features and evolutionary characteristics.</title>
        <authorList>
            <person name="Yang T."/>
            <person name="Liu R."/>
            <person name="Luo Y."/>
            <person name="Hu S."/>
            <person name="Wang D."/>
            <person name="Wang C."/>
            <person name="Pandey M.K."/>
            <person name="Ge S."/>
            <person name="Xu Q."/>
            <person name="Li N."/>
            <person name="Li G."/>
            <person name="Huang Y."/>
            <person name="Saxena R.K."/>
            <person name="Ji Y."/>
            <person name="Li M."/>
            <person name="Yan X."/>
            <person name="He Y."/>
            <person name="Liu Y."/>
            <person name="Wang X."/>
            <person name="Xiang C."/>
            <person name="Varshney R.K."/>
            <person name="Ding H."/>
            <person name="Gao S."/>
            <person name="Zong X."/>
        </authorList>
    </citation>
    <scope>NUCLEOTIDE SEQUENCE [LARGE SCALE GENOMIC DNA]</scope>
    <source>
        <strain evidence="2 3">cv. Zhongwan 6</strain>
    </source>
</reference>
<dbReference type="PANTHER" id="PTHR45786">
    <property type="entry name" value="DNA BINDING PROTEIN-LIKE"/>
    <property type="match status" value="1"/>
</dbReference>
<comment type="caution">
    <text evidence="2">The sequence shown here is derived from an EMBL/GenBank/DDBJ whole genome shotgun (WGS) entry which is preliminary data.</text>
</comment>
<gene>
    <name evidence="2" type="ORF">KIW84_043257</name>
</gene>
<feature type="region of interest" description="Disordered" evidence="1">
    <location>
        <begin position="1"/>
        <end position="20"/>
    </location>
</feature>
<evidence type="ECO:0000256" key="1">
    <source>
        <dbReference type="SAM" id="MobiDB-lite"/>
    </source>
</evidence>
<dbReference type="Gramene" id="Psat04G0325700-T1">
    <property type="protein sequence ID" value="KAI5418970.1"/>
    <property type="gene ID" value="KIW84_043257"/>
</dbReference>
<accession>A0A9D5AUF8</accession>
<protein>
    <submittedName>
        <fullName evidence="2">Uncharacterized protein</fullName>
    </submittedName>
</protein>
<proteinExistence type="predicted"/>
<name>A0A9D5AUF8_PEA</name>